<evidence type="ECO:0000313" key="2">
    <source>
        <dbReference type="Proteomes" id="UP001056120"/>
    </source>
</evidence>
<protein>
    <submittedName>
        <fullName evidence="1">Uncharacterized protein</fullName>
    </submittedName>
</protein>
<evidence type="ECO:0000313" key="1">
    <source>
        <dbReference type="EMBL" id="KAI3716587.1"/>
    </source>
</evidence>
<reference evidence="2" key="1">
    <citation type="journal article" date="2022" name="Mol. Ecol. Resour.">
        <title>The genomes of chicory, endive, great burdock and yacon provide insights into Asteraceae palaeo-polyploidization history and plant inulin production.</title>
        <authorList>
            <person name="Fan W."/>
            <person name="Wang S."/>
            <person name="Wang H."/>
            <person name="Wang A."/>
            <person name="Jiang F."/>
            <person name="Liu H."/>
            <person name="Zhao H."/>
            <person name="Xu D."/>
            <person name="Zhang Y."/>
        </authorList>
    </citation>
    <scope>NUCLEOTIDE SEQUENCE [LARGE SCALE GENOMIC DNA]</scope>
    <source>
        <strain evidence="2">cv. Yunnan</strain>
    </source>
</reference>
<organism evidence="1 2">
    <name type="scientific">Smallanthus sonchifolius</name>
    <dbReference type="NCBI Taxonomy" id="185202"/>
    <lineage>
        <taxon>Eukaryota</taxon>
        <taxon>Viridiplantae</taxon>
        <taxon>Streptophyta</taxon>
        <taxon>Embryophyta</taxon>
        <taxon>Tracheophyta</taxon>
        <taxon>Spermatophyta</taxon>
        <taxon>Magnoliopsida</taxon>
        <taxon>eudicotyledons</taxon>
        <taxon>Gunneridae</taxon>
        <taxon>Pentapetalae</taxon>
        <taxon>asterids</taxon>
        <taxon>campanulids</taxon>
        <taxon>Asterales</taxon>
        <taxon>Asteraceae</taxon>
        <taxon>Asteroideae</taxon>
        <taxon>Heliantheae alliance</taxon>
        <taxon>Millerieae</taxon>
        <taxon>Smallanthus</taxon>
    </lineage>
</organism>
<keyword evidence="2" id="KW-1185">Reference proteome</keyword>
<reference evidence="1 2" key="2">
    <citation type="journal article" date="2022" name="Mol. Ecol. Resour.">
        <title>The genomes of chicory, endive, great burdock and yacon provide insights into Asteraceae paleo-polyploidization history and plant inulin production.</title>
        <authorList>
            <person name="Fan W."/>
            <person name="Wang S."/>
            <person name="Wang H."/>
            <person name="Wang A."/>
            <person name="Jiang F."/>
            <person name="Liu H."/>
            <person name="Zhao H."/>
            <person name="Xu D."/>
            <person name="Zhang Y."/>
        </authorList>
    </citation>
    <scope>NUCLEOTIDE SEQUENCE [LARGE SCALE GENOMIC DNA]</scope>
    <source>
        <strain evidence="2">cv. Yunnan</strain>
        <tissue evidence="1">Leaves</tissue>
    </source>
</reference>
<accession>A0ACB9B299</accession>
<dbReference type="Proteomes" id="UP001056120">
    <property type="component" value="Linkage Group LG23"/>
</dbReference>
<proteinExistence type="predicted"/>
<comment type="caution">
    <text evidence="1">The sequence shown here is derived from an EMBL/GenBank/DDBJ whole genome shotgun (WGS) entry which is preliminary data.</text>
</comment>
<dbReference type="EMBL" id="CM042040">
    <property type="protein sequence ID" value="KAI3716587.1"/>
    <property type="molecule type" value="Genomic_DNA"/>
</dbReference>
<gene>
    <name evidence="1" type="ORF">L1987_67564</name>
</gene>
<name>A0ACB9B299_9ASTR</name>
<sequence>MAEHMNPIYRFYPTEEELISFYLSNKLQNHRTNDLHRVIPTVNVYQHNPCHLPRLAGELCRQDTEQWFFFVPRQEREEQGRRPSRTTASGYWKATGSSNYVYSSENKAIGMKKTMVFYEGKSRTVKKTEWKMNEYRAIKEEVDGANAFPVRKLRNELSLCRVYVVSGTRRAFDRRPIEIGSPDTVKLEASRGESSSILKAYKPTSTSLSDCSCPESSNPYHEMANIVDDEGLVPQGDWKHFAG</sequence>